<evidence type="ECO:0000256" key="4">
    <source>
        <dbReference type="HAMAP-Rule" id="MF_00528"/>
    </source>
</evidence>
<feature type="site" description="Important for substrate specificity" evidence="4">
    <location>
        <position position="158"/>
    </location>
</feature>
<comment type="subcellular location">
    <subcellularLocation>
        <location evidence="4">Cytoplasm</location>
    </subcellularLocation>
</comment>
<dbReference type="CDD" id="cd00555">
    <property type="entry name" value="Maf"/>
    <property type="match status" value="1"/>
</dbReference>
<dbReference type="HAMAP" id="MF_00528">
    <property type="entry name" value="Maf"/>
    <property type="match status" value="1"/>
</dbReference>
<feature type="site" description="Important for substrate specificity" evidence="4">
    <location>
        <position position="76"/>
    </location>
</feature>
<evidence type="ECO:0000256" key="1">
    <source>
        <dbReference type="ARBA" id="ARBA00001968"/>
    </source>
</evidence>
<feature type="site" description="Important for substrate specificity" evidence="4">
    <location>
        <position position="17"/>
    </location>
</feature>
<comment type="catalytic activity">
    <reaction evidence="4">
        <text>UTP + H2O = UMP + diphosphate + H(+)</text>
        <dbReference type="Rhea" id="RHEA:29395"/>
        <dbReference type="ChEBI" id="CHEBI:15377"/>
        <dbReference type="ChEBI" id="CHEBI:15378"/>
        <dbReference type="ChEBI" id="CHEBI:33019"/>
        <dbReference type="ChEBI" id="CHEBI:46398"/>
        <dbReference type="ChEBI" id="CHEBI:57865"/>
        <dbReference type="EC" id="3.6.1.9"/>
    </reaction>
</comment>
<proteinExistence type="inferred from homology"/>
<comment type="caution">
    <text evidence="4">Lacks conserved residue(s) required for the propagation of feature annotation.</text>
</comment>
<comment type="function">
    <text evidence="4">Nucleoside triphosphate pyrophosphatase that hydrolyzes dTTP and UTP. May have a dual role in cell division arrest and in preventing the incorporation of modified nucleotides into cellular nucleic acids.</text>
</comment>
<protein>
    <recommendedName>
        <fullName evidence="4">dTTP/UTP pyrophosphatase</fullName>
        <shortName evidence="4">dTTPase/UTPase</shortName>
        <ecNumber evidence="4">3.6.1.9</ecNumber>
    </recommendedName>
    <alternativeName>
        <fullName evidence="4">Nucleoside triphosphate pyrophosphatase</fullName>
    </alternativeName>
    <alternativeName>
        <fullName evidence="4">Nucleotide pyrophosphatase</fullName>
        <shortName evidence="4">Nucleotide PPase</shortName>
    </alternativeName>
</protein>
<comment type="cofactor">
    <cofactor evidence="1 4">
        <name>a divalent metal cation</name>
        <dbReference type="ChEBI" id="CHEBI:60240"/>
    </cofactor>
</comment>
<keyword evidence="3 4" id="KW-0546">Nucleotide metabolism</keyword>
<dbReference type="InterPro" id="IPR029001">
    <property type="entry name" value="ITPase-like_fam"/>
</dbReference>
<dbReference type="Gene3D" id="3.90.950.10">
    <property type="match status" value="1"/>
</dbReference>
<comment type="caution">
    <text evidence="5">The sequence shown here is derived from an EMBL/GenBank/DDBJ whole genome shotgun (WGS) entry which is preliminary data.</text>
</comment>
<dbReference type="PIRSF" id="PIRSF006305">
    <property type="entry name" value="Maf"/>
    <property type="match status" value="1"/>
</dbReference>
<dbReference type="RefSeq" id="WP_345369885.1">
    <property type="nucleotide sequence ID" value="NZ_BAABJX010000020.1"/>
</dbReference>
<evidence type="ECO:0000313" key="5">
    <source>
        <dbReference type="EMBL" id="GAA4827852.1"/>
    </source>
</evidence>
<evidence type="ECO:0000313" key="6">
    <source>
        <dbReference type="Proteomes" id="UP001500298"/>
    </source>
</evidence>
<dbReference type="PANTHER" id="PTHR43213">
    <property type="entry name" value="BIFUNCTIONAL DTTP/UTP PYROPHOSPHATASE/METHYLTRANSFERASE PROTEIN-RELATED"/>
    <property type="match status" value="1"/>
</dbReference>
<keyword evidence="2 4" id="KW-0378">Hydrolase</keyword>
<sequence length="196" mass="21982">MNLIVSKKIILASKSPRRQQLLEQMGLSFEVRTKEVEEIFPEEIEAADVAAYLASLKGKAFEGTLVEEELLITSDTVVVNDGKVLGKPADEQEALQMIAGMSGKKHQVYTAVCLATADHQEVFTDCTEVVFRSLSKEEIAYYVSTYKPYDKAGAYGIQEWIGLIGIERIEGSYFNVMGLPTEKLYTYLKPYISYEK</sequence>
<organism evidence="5 6">
    <name type="scientific">Algivirga pacifica</name>
    <dbReference type="NCBI Taxonomy" id="1162670"/>
    <lineage>
        <taxon>Bacteria</taxon>
        <taxon>Pseudomonadati</taxon>
        <taxon>Bacteroidota</taxon>
        <taxon>Cytophagia</taxon>
        <taxon>Cytophagales</taxon>
        <taxon>Flammeovirgaceae</taxon>
        <taxon>Algivirga</taxon>
    </lineage>
</organism>
<feature type="active site" description="Proton acceptor" evidence="4">
    <location>
        <position position="75"/>
    </location>
</feature>
<gene>
    <name evidence="5" type="ORF">GCM10023331_10920</name>
</gene>
<dbReference type="PANTHER" id="PTHR43213:SF5">
    <property type="entry name" value="BIFUNCTIONAL DTTP_UTP PYROPHOSPHATASE_METHYLTRANSFERASE PROTEIN-RELATED"/>
    <property type="match status" value="1"/>
</dbReference>
<name>A0ABP9D5T4_9BACT</name>
<dbReference type="Proteomes" id="UP001500298">
    <property type="component" value="Unassembled WGS sequence"/>
</dbReference>
<dbReference type="EC" id="3.6.1.9" evidence="4"/>
<dbReference type="SUPFAM" id="SSF52972">
    <property type="entry name" value="ITPase-like"/>
    <property type="match status" value="1"/>
</dbReference>
<keyword evidence="6" id="KW-1185">Reference proteome</keyword>
<dbReference type="InterPro" id="IPR003697">
    <property type="entry name" value="Maf-like"/>
</dbReference>
<accession>A0ABP9D5T4</accession>
<comment type="similarity">
    <text evidence="4">Belongs to the Maf family. YhdE subfamily.</text>
</comment>
<dbReference type="EMBL" id="BAABJX010000020">
    <property type="protein sequence ID" value="GAA4827852.1"/>
    <property type="molecule type" value="Genomic_DNA"/>
</dbReference>
<keyword evidence="4" id="KW-0963">Cytoplasm</keyword>
<evidence type="ECO:0000256" key="3">
    <source>
        <dbReference type="ARBA" id="ARBA00023080"/>
    </source>
</evidence>
<reference evidence="6" key="1">
    <citation type="journal article" date="2019" name="Int. J. Syst. Evol. Microbiol.">
        <title>The Global Catalogue of Microorganisms (GCM) 10K type strain sequencing project: providing services to taxonomists for standard genome sequencing and annotation.</title>
        <authorList>
            <consortium name="The Broad Institute Genomics Platform"/>
            <consortium name="The Broad Institute Genome Sequencing Center for Infectious Disease"/>
            <person name="Wu L."/>
            <person name="Ma J."/>
        </authorList>
    </citation>
    <scope>NUCLEOTIDE SEQUENCE [LARGE SCALE GENOMIC DNA]</scope>
    <source>
        <strain evidence="6">JCM 18326</strain>
    </source>
</reference>
<evidence type="ECO:0000256" key="2">
    <source>
        <dbReference type="ARBA" id="ARBA00022801"/>
    </source>
</evidence>
<dbReference type="NCBIfam" id="TIGR00172">
    <property type="entry name" value="maf"/>
    <property type="match status" value="1"/>
</dbReference>
<dbReference type="Pfam" id="PF02545">
    <property type="entry name" value="Maf"/>
    <property type="match status" value="1"/>
</dbReference>
<comment type="catalytic activity">
    <reaction evidence="4">
        <text>dTTP + H2O = dTMP + diphosphate + H(+)</text>
        <dbReference type="Rhea" id="RHEA:28534"/>
        <dbReference type="ChEBI" id="CHEBI:15377"/>
        <dbReference type="ChEBI" id="CHEBI:15378"/>
        <dbReference type="ChEBI" id="CHEBI:33019"/>
        <dbReference type="ChEBI" id="CHEBI:37568"/>
        <dbReference type="ChEBI" id="CHEBI:63528"/>
        <dbReference type="EC" id="3.6.1.9"/>
    </reaction>
</comment>